<dbReference type="GO" id="GO:0016887">
    <property type="term" value="F:ATP hydrolysis activity"/>
    <property type="evidence" value="ECO:0007669"/>
    <property type="project" value="InterPro"/>
</dbReference>
<dbReference type="RefSeq" id="WP_260471121.1">
    <property type="nucleotide sequence ID" value="NZ_RJPO01000010.1"/>
</dbReference>
<evidence type="ECO:0000259" key="1">
    <source>
        <dbReference type="Pfam" id="PF13304"/>
    </source>
</evidence>
<dbReference type="GO" id="GO:0005524">
    <property type="term" value="F:ATP binding"/>
    <property type="evidence" value="ECO:0007669"/>
    <property type="project" value="InterPro"/>
</dbReference>
<feature type="domain" description="ATPase AAA-type core" evidence="1">
    <location>
        <begin position="524"/>
        <end position="596"/>
    </location>
</feature>
<sequence>MNKTMEILNIIEQVKKEYHEIDWFDGLPVKRDGGYEIKVNFDLELWRRDDKYDVRKILLICHLQNSDSSLANYIMIGELKTKSKLSDSYILLKLENLDESQEEQDYFQHNQDCFKLHFIRIAQKKDRVLNYVSSIVAFKNFGDFINEVSISEDNWDDYGYRQIFSINVWLEEFTLHSNPRSEEMIKYMNTGKEKPNIENLCTLGNRGYYEFLKKYLPYNVRKEWFERVNDLSFNLEELSRISKYYKEHSDLKGESLNLRPPKGYFNSFFYNSFLRTTTLKEIRDIFHPLTIFGKPGSTHSDDVRLKNSVDDNVSEIKYLFEDNGVSKGQITFEKDKTSYLPMNVYGIVGGNGSGKSYKIEEIIKKHIKNDNNFSQLIHFSLSPFDNVIEVDNIKLTDVHKDQEGSIIYEKVGFVSVKTPLIETVINKLELLNLEEIKNSFVEKYKNNEEKKLLDDSNKLLNNKIHEINIGDSFRWYIQSLLLDLVASEEKLELWEKALCYFSFEPWAQDIRAAFCDRTIELSDFEKISKLSSGQATILLYLTKLVFCVNQGSLVIFDEPETFMHPPMIKSFIRAVSEIVNKVGAFCLVATHSPVVIQEIPHCNVYKLDSNHNISSTIYKTYGQNLDALYKNIYGVELQNTGYNSLLIERVKDPERKNNPLLFKTDIPYLGDEAYLKYLLLKDEILEYELEEDD</sequence>
<evidence type="ECO:0000313" key="3">
    <source>
        <dbReference type="Proteomes" id="UP000277890"/>
    </source>
</evidence>
<comment type="caution">
    <text evidence="2">The sequence shown here is derived from an EMBL/GenBank/DDBJ whole genome shotgun (WGS) entry which is preliminary data.</text>
</comment>
<dbReference type="AlphaFoldDB" id="A0A3R9KHW0"/>
<name>A0A3R9KHW0_STRCR</name>
<proteinExistence type="predicted"/>
<organism evidence="2 3">
    <name type="scientific">Streptococcus cristatus</name>
    <dbReference type="NCBI Taxonomy" id="45634"/>
    <lineage>
        <taxon>Bacteria</taxon>
        <taxon>Bacillati</taxon>
        <taxon>Bacillota</taxon>
        <taxon>Bacilli</taxon>
        <taxon>Lactobacillales</taxon>
        <taxon>Streptococcaceae</taxon>
        <taxon>Streptococcus</taxon>
    </lineage>
</organism>
<dbReference type="Proteomes" id="UP000277890">
    <property type="component" value="Unassembled WGS sequence"/>
</dbReference>
<dbReference type="InterPro" id="IPR003959">
    <property type="entry name" value="ATPase_AAA_core"/>
</dbReference>
<dbReference type="Pfam" id="PF13304">
    <property type="entry name" value="AAA_21"/>
    <property type="match status" value="1"/>
</dbReference>
<dbReference type="SUPFAM" id="SSF52540">
    <property type="entry name" value="P-loop containing nucleoside triphosphate hydrolases"/>
    <property type="match status" value="1"/>
</dbReference>
<protein>
    <recommendedName>
        <fullName evidence="1">ATPase AAA-type core domain-containing protein</fullName>
    </recommendedName>
</protein>
<accession>A0A3R9KHW0</accession>
<dbReference type="Gene3D" id="3.40.50.300">
    <property type="entry name" value="P-loop containing nucleotide triphosphate hydrolases"/>
    <property type="match status" value="1"/>
</dbReference>
<evidence type="ECO:0000313" key="2">
    <source>
        <dbReference type="EMBL" id="RSJ86601.1"/>
    </source>
</evidence>
<gene>
    <name evidence="2" type="ORF">D8794_03885</name>
</gene>
<dbReference type="InterPro" id="IPR027417">
    <property type="entry name" value="P-loop_NTPase"/>
</dbReference>
<reference evidence="2 3" key="1">
    <citation type="submission" date="2018-11" db="EMBL/GenBank/DDBJ databases">
        <title>Species Designations Belie Phenotypic and Genotypic Heterogeneity in Oral Streptococci.</title>
        <authorList>
            <person name="Velsko I."/>
        </authorList>
    </citation>
    <scope>NUCLEOTIDE SEQUENCE [LARGE SCALE GENOMIC DNA]</scope>
    <source>
        <strain evidence="2 3">A54</strain>
    </source>
</reference>
<dbReference type="EMBL" id="RJPQ01000003">
    <property type="protein sequence ID" value="RSJ86601.1"/>
    <property type="molecule type" value="Genomic_DNA"/>
</dbReference>